<reference evidence="2 3" key="1">
    <citation type="submission" date="2015-03" db="EMBL/GenBank/DDBJ databases">
        <title>Genomics and transcriptomics of the oil-accumulating basidiomycete yeast T. oleaginosus allow insights into substrate utilization and the diverse evolutionary trajectories of mating systems in fungi.</title>
        <authorList>
            <consortium name="DOE Joint Genome Institute"/>
            <person name="Kourist R."/>
            <person name="Kracht O."/>
            <person name="Bracharz F."/>
            <person name="Lipzen A."/>
            <person name="Nolan M."/>
            <person name="Ohm R."/>
            <person name="Grigoriev I."/>
            <person name="Sun S."/>
            <person name="Heitman J."/>
            <person name="Bruck T."/>
            <person name="Nowrousian M."/>
        </authorList>
    </citation>
    <scope>NUCLEOTIDE SEQUENCE [LARGE SCALE GENOMIC DNA]</scope>
    <source>
        <strain evidence="2 3">IBC0246</strain>
    </source>
</reference>
<name>A0A0J0XK42_9TREE</name>
<evidence type="ECO:0000313" key="3">
    <source>
        <dbReference type="Proteomes" id="UP000053611"/>
    </source>
</evidence>
<evidence type="ECO:0000313" key="2">
    <source>
        <dbReference type="EMBL" id="KLT41437.1"/>
    </source>
</evidence>
<dbReference type="RefSeq" id="XP_018277928.1">
    <property type="nucleotide sequence ID" value="XM_018425449.1"/>
</dbReference>
<dbReference type="EMBL" id="KQ087218">
    <property type="protein sequence ID" value="KLT41437.1"/>
    <property type="molecule type" value="Genomic_DNA"/>
</dbReference>
<dbReference type="Proteomes" id="UP000053611">
    <property type="component" value="Unassembled WGS sequence"/>
</dbReference>
<feature type="region of interest" description="Disordered" evidence="1">
    <location>
        <begin position="1"/>
        <end position="24"/>
    </location>
</feature>
<sequence>MAIDTDNGPPIDAASDSQPAVTKAPRKFKARFFRSKMRLPRQVPPPLNLRDTSPACATPVVAPSPMSPTPVNVACLPRLDTHITLSTGAAATPTAAESEHVIGVSVVRAIQGYFKRLITALRDGSEFEDLRPWLLRAPMCQYSPEMPAHLRPMALRLVDELVDENMRESDAYLDLAQLVLHVSGRRREVLGRPTRAFKW</sequence>
<gene>
    <name evidence="2" type="ORF">CC85DRAFT_303235</name>
</gene>
<accession>A0A0J0XK42</accession>
<evidence type="ECO:0000256" key="1">
    <source>
        <dbReference type="SAM" id="MobiDB-lite"/>
    </source>
</evidence>
<dbReference type="AlphaFoldDB" id="A0A0J0XK42"/>
<dbReference type="GeneID" id="28986052"/>
<proteinExistence type="predicted"/>
<organism evidence="2 3">
    <name type="scientific">Cutaneotrichosporon oleaginosum</name>
    <dbReference type="NCBI Taxonomy" id="879819"/>
    <lineage>
        <taxon>Eukaryota</taxon>
        <taxon>Fungi</taxon>
        <taxon>Dikarya</taxon>
        <taxon>Basidiomycota</taxon>
        <taxon>Agaricomycotina</taxon>
        <taxon>Tremellomycetes</taxon>
        <taxon>Trichosporonales</taxon>
        <taxon>Trichosporonaceae</taxon>
        <taxon>Cutaneotrichosporon</taxon>
    </lineage>
</organism>
<protein>
    <submittedName>
        <fullName evidence="2">Uncharacterized protein</fullName>
    </submittedName>
</protein>
<keyword evidence="3" id="KW-1185">Reference proteome</keyword>